<evidence type="ECO:0000259" key="1">
    <source>
        <dbReference type="Pfam" id="PF01078"/>
    </source>
</evidence>
<evidence type="ECO:0000313" key="4">
    <source>
        <dbReference type="Proteomes" id="UP000503441"/>
    </source>
</evidence>
<feature type="domain" description="Mg chelatase-related protein C-terminal" evidence="2">
    <location>
        <begin position="114"/>
        <end position="209"/>
    </location>
</feature>
<dbReference type="Gene3D" id="3.40.50.300">
    <property type="entry name" value="P-loop containing nucleotide triphosphate hydrolases"/>
    <property type="match status" value="1"/>
</dbReference>
<dbReference type="InterPro" id="IPR025158">
    <property type="entry name" value="Mg_chelat-rel_C"/>
</dbReference>
<reference evidence="3 4" key="1">
    <citation type="submission" date="2020-03" db="EMBL/GenBank/DDBJ databases">
        <title>Leucobacter sp. nov., isolated from beetles.</title>
        <authorList>
            <person name="Hyun D.-W."/>
            <person name="Bae J.-W."/>
        </authorList>
    </citation>
    <scope>NUCLEOTIDE SEQUENCE [LARGE SCALE GENOMIC DNA]</scope>
    <source>
        <strain evidence="3 4">HDW9A</strain>
    </source>
</reference>
<dbReference type="Proteomes" id="UP000503441">
    <property type="component" value="Chromosome"/>
</dbReference>
<dbReference type="Pfam" id="PF13335">
    <property type="entry name" value="Mg_chelatase_C"/>
    <property type="match status" value="1"/>
</dbReference>
<keyword evidence="4" id="KW-1185">Reference proteome</keyword>
<proteinExistence type="predicted"/>
<organism evidence="3 4">
    <name type="scientific">Leucobacter coleopterorum</name>
    <dbReference type="NCBI Taxonomy" id="2714933"/>
    <lineage>
        <taxon>Bacteria</taxon>
        <taxon>Bacillati</taxon>
        <taxon>Actinomycetota</taxon>
        <taxon>Actinomycetes</taxon>
        <taxon>Micrococcales</taxon>
        <taxon>Microbacteriaceae</taxon>
        <taxon>Leucobacter</taxon>
    </lineage>
</organism>
<keyword evidence="3" id="KW-0547">Nucleotide-binding</keyword>
<evidence type="ECO:0000259" key="2">
    <source>
        <dbReference type="Pfam" id="PF13335"/>
    </source>
</evidence>
<dbReference type="InterPro" id="IPR027417">
    <property type="entry name" value="P-loop_NTPase"/>
</dbReference>
<feature type="domain" description="Magnesium chelatase ChlI-like catalytic" evidence="1">
    <location>
        <begin position="8"/>
        <end position="102"/>
    </location>
</feature>
<evidence type="ECO:0000313" key="3">
    <source>
        <dbReference type="EMBL" id="QIM19747.1"/>
    </source>
</evidence>
<dbReference type="InterPro" id="IPR045006">
    <property type="entry name" value="CHLI-like"/>
</dbReference>
<accession>A0ABX6K3A1</accession>
<sequence length="214" mass="23413">MGVYFPLVAEAPEFPSSVLDALRQPLESGRIEIHRSRIRTSLPARVQLVLAANPCPCGYAGSPDTVAQCRCTPNVRIRYLQRISGPLGDRIDLRLDVRRVPSVTLNGIGTPSPTSGELRERVTLARAAAAARLHGTPWTTNGDVKGPWLRAARLRLPRKDTTVLDQALARGAITLRGYDRVLRMAWTIADLIGLDRPGRSEISRALVLRGGELL</sequence>
<keyword evidence="3" id="KW-0067">ATP-binding</keyword>
<dbReference type="SUPFAM" id="SSF52540">
    <property type="entry name" value="P-loop containing nucleoside triphosphate hydrolases"/>
    <property type="match status" value="1"/>
</dbReference>
<name>A0ABX6K3A1_9MICO</name>
<dbReference type="Pfam" id="PF01078">
    <property type="entry name" value="Mg_chelatase"/>
    <property type="match status" value="1"/>
</dbReference>
<dbReference type="GO" id="GO:0005524">
    <property type="term" value="F:ATP binding"/>
    <property type="evidence" value="ECO:0007669"/>
    <property type="project" value="UniProtKB-KW"/>
</dbReference>
<dbReference type="EMBL" id="CP049933">
    <property type="protein sequence ID" value="QIM19747.1"/>
    <property type="molecule type" value="Genomic_DNA"/>
</dbReference>
<gene>
    <name evidence="3" type="ORF">G7066_08660</name>
</gene>
<dbReference type="PANTHER" id="PTHR32039:SF7">
    <property type="entry name" value="COMPETENCE PROTEIN COMM"/>
    <property type="match status" value="1"/>
</dbReference>
<dbReference type="PANTHER" id="PTHR32039">
    <property type="entry name" value="MAGNESIUM-CHELATASE SUBUNIT CHLI"/>
    <property type="match status" value="1"/>
</dbReference>
<dbReference type="InterPro" id="IPR000523">
    <property type="entry name" value="Mg_chelatse_chII-like_cat_dom"/>
</dbReference>
<protein>
    <submittedName>
        <fullName evidence="3">ATP-binding protein</fullName>
    </submittedName>
</protein>